<evidence type="ECO:0008006" key="6">
    <source>
        <dbReference type="Google" id="ProtNLM"/>
    </source>
</evidence>
<organism evidence="2 4">
    <name type="scientific">Testudinibacter aquarius</name>
    <dbReference type="NCBI Taxonomy" id="1524974"/>
    <lineage>
        <taxon>Bacteria</taxon>
        <taxon>Pseudomonadati</taxon>
        <taxon>Pseudomonadota</taxon>
        <taxon>Gammaproteobacteria</taxon>
        <taxon>Pasteurellales</taxon>
        <taxon>Pasteurellaceae</taxon>
        <taxon>Testudinibacter</taxon>
    </lineage>
</organism>
<dbReference type="PROSITE" id="PS51257">
    <property type="entry name" value="PROKAR_LIPOPROTEIN"/>
    <property type="match status" value="1"/>
</dbReference>
<name>A0A4R3Y1J3_9PAST</name>
<evidence type="ECO:0000256" key="1">
    <source>
        <dbReference type="SAM" id="SignalP"/>
    </source>
</evidence>
<feature type="signal peptide" evidence="1">
    <location>
        <begin position="1"/>
        <end position="19"/>
    </location>
</feature>
<evidence type="ECO:0000313" key="4">
    <source>
        <dbReference type="Proteomes" id="UP000294619"/>
    </source>
</evidence>
<dbReference type="EMBL" id="VDGV01000059">
    <property type="protein sequence ID" value="TNG91526.1"/>
    <property type="molecule type" value="Genomic_DNA"/>
</dbReference>
<reference evidence="2 4" key="1">
    <citation type="submission" date="2019-03" db="EMBL/GenBank/DDBJ databases">
        <title>Genomic Encyclopedia of Type Strains, Phase IV (KMG-IV): sequencing the most valuable type-strain genomes for metagenomic binning, comparative biology and taxonomic classification.</title>
        <authorList>
            <person name="Goeker M."/>
        </authorList>
    </citation>
    <scope>NUCLEOTIDE SEQUENCE [LARGE SCALE GENOMIC DNA]</scope>
    <source>
        <strain evidence="2 4">DSM 28140</strain>
    </source>
</reference>
<dbReference type="RefSeq" id="WP_132967388.1">
    <property type="nucleotide sequence ID" value="NZ_LEKL01000003.1"/>
</dbReference>
<protein>
    <recommendedName>
        <fullName evidence="6">Group 4 capsule polysaccharide lipoprotein GfcB/YjbF</fullName>
    </recommendedName>
</protein>
<gene>
    <name evidence="2" type="ORF">EDC16_10753</name>
    <name evidence="3" type="ORF">FHQ21_07325</name>
</gene>
<reference evidence="3 5" key="2">
    <citation type="submission" date="2019-05" db="EMBL/GenBank/DDBJ databases">
        <title>Pasteurellaceae isolates from reptiles.</title>
        <authorList>
            <person name="Bojesen A.M."/>
            <person name="Lund E."/>
        </authorList>
    </citation>
    <scope>NUCLEOTIDE SEQUENCE [LARGE SCALE GENOMIC DNA]</scope>
    <source>
        <strain evidence="3 5">ELNT2x</strain>
    </source>
</reference>
<feature type="chain" id="PRO_5020621296" description="Group 4 capsule polysaccharide lipoprotein GfcB/YjbF" evidence="1">
    <location>
        <begin position="20"/>
        <end position="215"/>
    </location>
</feature>
<proteinExistence type="predicted"/>
<dbReference type="EMBL" id="SMCP01000007">
    <property type="protein sequence ID" value="TCV85985.1"/>
    <property type="molecule type" value="Genomic_DNA"/>
</dbReference>
<evidence type="ECO:0000313" key="3">
    <source>
        <dbReference type="EMBL" id="TNG91526.1"/>
    </source>
</evidence>
<keyword evidence="1" id="KW-0732">Signal</keyword>
<accession>A0A4R3Y1J3</accession>
<evidence type="ECO:0000313" key="2">
    <source>
        <dbReference type="EMBL" id="TCV85985.1"/>
    </source>
</evidence>
<sequence length="215" mass="24032">MFKKSWVFPLLSSVFVLSACNDVKDANKENFSKAIQEALDTQKVVCITLPTANVQPADDSALKIGDVVLLDRGIQSGAEIQQADFLESLEFFTKENKMLALKRMWGEPTEEKVVVYSETDKIKPYLVEESNAFSSSRKLCSGRAVVEQIVNFTEPGEQGGVKASQVNYRITIKDLADWATSPTFEQIYPRAKLTESELNKTSILILTNEGWKVNL</sequence>
<dbReference type="AlphaFoldDB" id="A0A4R3Y1J3"/>
<dbReference type="Proteomes" id="UP000294619">
    <property type="component" value="Unassembled WGS sequence"/>
</dbReference>
<evidence type="ECO:0000313" key="5">
    <source>
        <dbReference type="Proteomes" id="UP000305526"/>
    </source>
</evidence>
<keyword evidence="5" id="KW-1185">Reference proteome</keyword>
<dbReference type="Proteomes" id="UP000305526">
    <property type="component" value="Unassembled WGS sequence"/>
</dbReference>
<comment type="caution">
    <text evidence="2">The sequence shown here is derived from an EMBL/GenBank/DDBJ whole genome shotgun (WGS) entry which is preliminary data.</text>
</comment>